<dbReference type="InterPro" id="IPR051816">
    <property type="entry name" value="Glycosyl_Hydrolase_31"/>
</dbReference>
<protein>
    <submittedName>
        <fullName evidence="7">DUF4968 domain-containing protein</fullName>
    </submittedName>
</protein>
<evidence type="ECO:0000259" key="5">
    <source>
        <dbReference type="Pfam" id="PF17137"/>
    </source>
</evidence>
<evidence type="ECO:0000259" key="6">
    <source>
        <dbReference type="Pfam" id="PF21365"/>
    </source>
</evidence>
<reference evidence="7 8" key="1">
    <citation type="submission" date="2019-09" db="EMBL/GenBank/DDBJ databases">
        <authorList>
            <person name="Cao W.R."/>
        </authorList>
    </citation>
    <scope>NUCLEOTIDE SEQUENCE [LARGE SCALE GENOMIC DNA]</scope>
    <source>
        <strain evidence="8">a4</strain>
    </source>
</reference>
<organism evidence="7 8">
    <name type="scientific">Tenacibaculum aiptasiae</name>
    <dbReference type="NCBI Taxonomy" id="426481"/>
    <lineage>
        <taxon>Bacteria</taxon>
        <taxon>Pseudomonadati</taxon>
        <taxon>Bacteroidota</taxon>
        <taxon>Flavobacteriia</taxon>
        <taxon>Flavobacteriales</taxon>
        <taxon>Flavobacteriaceae</taxon>
        <taxon>Tenacibaculum</taxon>
    </lineage>
</organism>
<evidence type="ECO:0000313" key="8">
    <source>
        <dbReference type="Proteomes" id="UP000467305"/>
    </source>
</evidence>
<evidence type="ECO:0000313" key="7">
    <source>
        <dbReference type="EMBL" id="KAB1158715.1"/>
    </source>
</evidence>
<dbReference type="InterPro" id="IPR025887">
    <property type="entry name" value="Glyco_hydro_31_N_dom"/>
</dbReference>
<dbReference type="AlphaFoldDB" id="A0A7J5AMC0"/>
<dbReference type="Gene3D" id="3.20.20.80">
    <property type="entry name" value="Glycosidases"/>
    <property type="match status" value="1"/>
</dbReference>
<dbReference type="GO" id="GO:0030246">
    <property type="term" value="F:carbohydrate binding"/>
    <property type="evidence" value="ECO:0007669"/>
    <property type="project" value="InterPro"/>
</dbReference>
<dbReference type="Pfam" id="PF13802">
    <property type="entry name" value="Gal_mutarotas_2"/>
    <property type="match status" value="1"/>
</dbReference>
<dbReference type="InterPro" id="IPR000322">
    <property type="entry name" value="Glyco_hydro_31_TIM"/>
</dbReference>
<dbReference type="Gene3D" id="2.60.40.1180">
    <property type="entry name" value="Golgi alpha-mannosidase II"/>
    <property type="match status" value="2"/>
</dbReference>
<dbReference type="OrthoDB" id="176168at2"/>
<dbReference type="GO" id="GO:0004553">
    <property type="term" value="F:hydrolase activity, hydrolyzing O-glycosyl compounds"/>
    <property type="evidence" value="ECO:0007669"/>
    <property type="project" value="InterPro"/>
</dbReference>
<comment type="similarity">
    <text evidence="1 2">Belongs to the glycosyl hydrolase 31 family.</text>
</comment>
<evidence type="ECO:0000259" key="4">
    <source>
        <dbReference type="Pfam" id="PF13802"/>
    </source>
</evidence>
<feature type="domain" description="Glycoside hydrolase family 31 TIM barrel" evidence="3">
    <location>
        <begin position="273"/>
        <end position="592"/>
    </location>
</feature>
<feature type="domain" description="Glycosyl hydrolase family 31 C-terminal" evidence="6">
    <location>
        <begin position="600"/>
        <end position="687"/>
    </location>
</feature>
<keyword evidence="8" id="KW-1185">Reference proteome</keyword>
<dbReference type="CDD" id="cd06598">
    <property type="entry name" value="GH31_transferase_CtsZ"/>
    <property type="match status" value="1"/>
</dbReference>
<dbReference type="InterPro" id="IPR048395">
    <property type="entry name" value="Glyco_hydro_31_C"/>
</dbReference>
<dbReference type="InterPro" id="IPR033403">
    <property type="entry name" value="DUF5110"/>
</dbReference>
<accession>A0A7J5AMC0</accession>
<dbReference type="Proteomes" id="UP000467305">
    <property type="component" value="Unassembled WGS sequence"/>
</dbReference>
<dbReference type="PANTHER" id="PTHR43863:SF2">
    <property type="entry name" value="MALTASE-GLUCOAMYLASE"/>
    <property type="match status" value="1"/>
</dbReference>
<name>A0A7J5AMC0_9FLAO</name>
<feature type="domain" description="DUF5110" evidence="5">
    <location>
        <begin position="704"/>
        <end position="776"/>
    </location>
</feature>
<gene>
    <name evidence="7" type="ORF">F7018_08210</name>
</gene>
<dbReference type="InterPro" id="IPR013780">
    <property type="entry name" value="Glyco_hydro_b"/>
</dbReference>
<evidence type="ECO:0000256" key="1">
    <source>
        <dbReference type="ARBA" id="ARBA00007806"/>
    </source>
</evidence>
<dbReference type="SUPFAM" id="SSF74650">
    <property type="entry name" value="Galactose mutarotase-like"/>
    <property type="match status" value="1"/>
</dbReference>
<feature type="domain" description="Glycoside hydrolase family 31 N-terminal" evidence="4">
    <location>
        <begin position="72"/>
        <end position="229"/>
    </location>
</feature>
<dbReference type="PANTHER" id="PTHR43863">
    <property type="entry name" value="HYDROLASE, PUTATIVE (AFU_ORTHOLOGUE AFUA_1G03140)-RELATED"/>
    <property type="match status" value="1"/>
</dbReference>
<evidence type="ECO:0000259" key="3">
    <source>
        <dbReference type="Pfam" id="PF01055"/>
    </source>
</evidence>
<dbReference type="Gene3D" id="2.60.40.1760">
    <property type="entry name" value="glycosyl hydrolase (family 31)"/>
    <property type="match status" value="1"/>
</dbReference>
<proteinExistence type="inferred from homology"/>
<dbReference type="Pfam" id="PF01055">
    <property type="entry name" value="Glyco_hydro_31_2nd"/>
    <property type="match status" value="1"/>
</dbReference>
<dbReference type="Pfam" id="PF21365">
    <property type="entry name" value="Glyco_hydro_31_3rd"/>
    <property type="match status" value="1"/>
</dbReference>
<keyword evidence="2" id="KW-0378">Hydrolase</keyword>
<keyword evidence="2" id="KW-0326">Glycosidase</keyword>
<dbReference type="InterPro" id="IPR011013">
    <property type="entry name" value="Gal_mutarotase_sf_dom"/>
</dbReference>
<dbReference type="EMBL" id="WAAU01000012">
    <property type="protein sequence ID" value="KAB1158715.1"/>
    <property type="molecule type" value="Genomic_DNA"/>
</dbReference>
<comment type="caution">
    <text evidence="7">The sequence shown here is derived from an EMBL/GenBank/DDBJ whole genome shotgun (WGS) entry which is preliminary data.</text>
</comment>
<dbReference type="SUPFAM" id="SSF51011">
    <property type="entry name" value="Glycosyl hydrolase domain"/>
    <property type="match status" value="1"/>
</dbReference>
<dbReference type="GO" id="GO:0005975">
    <property type="term" value="P:carbohydrate metabolic process"/>
    <property type="evidence" value="ECO:0007669"/>
    <property type="project" value="InterPro"/>
</dbReference>
<dbReference type="CDD" id="cd14752">
    <property type="entry name" value="GH31_N"/>
    <property type="match status" value="1"/>
</dbReference>
<dbReference type="InterPro" id="IPR017853">
    <property type="entry name" value="GH"/>
</dbReference>
<dbReference type="SUPFAM" id="SSF51445">
    <property type="entry name" value="(Trans)glycosidases"/>
    <property type="match status" value="1"/>
</dbReference>
<evidence type="ECO:0000256" key="2">
    <source>
        <dbReference type="RuleBase" id="RU361185"/>
    </source>
</evidence>
<dbReference type="Pfam" id="PF17137">
    <property type="entry name" value="DUF5110"/>
    <property type="match status" value="1"/>
</dbReference>
<sequence>MVDVLKEQNFPSENIKVKVVPEGKHNEELWKTNFEETILWLFKNEIEERKFDSVQFVKDELEIKVSDGSYLIKFLNSQIVETTFVPKDQKEAKKASHAVVINSVYKNVKFKEGKEKIEFSTKDVSVVIQKRPFNISYWYKGKELVSEKNGYQRNDDFETLQFNLQPSEVLYGGGARALGMNRRGNRLRLYNRAHYGYEEKSKLMNYTMPLVYSSNLYAIHFDNAPIGYLDLDSKKNNTLTYETISGRKTYQVIVGDSWLNLIDNYTDLTGKQPMLPRWALGNFSSRFGYHSQKETENTIAKFKSEKIPVDAVILDLYWFGKDIQGTMGNLEVYKDSFPDMKKMVSDFKKEGVKTVLITEPFIVSTSKKWKDAVANNVLAKDSIGNPATYDFYFGNTGIVDIYSKQGKEWFWNIYKDIKSLGIQGFWGDLGEPEVHPTWVQHATGSADEVHNIYGHDWARLIFEGYQKEYPNERPFILMRAGYSGSQRFGMVPWSGDVNRTWGGLHSQPEIALQMGMQGLGYMHSDLGGFAGANLNDELYTRWLQYGVFQPIYRPHAQEEVASEPVFREPKTKALAKKSIELRYQLLPYNYHLVFENNQYGKPLMRPLFFEEKENKVLQGKSTTYLWGNDFLVTPIMKSKIREQEVYFPKKNVWFDFYTDEKITGGKAQKVQVKETSIPTYVRAGAFIPMTETIQNTEEYNQNKINVHYYHDPSVEKSKRELYNDDGRTVKAFEKGKFELITFESQSNKKGLEIKLSSKKGKEYAISEKEINLIIHNIDAKPTRIKVGKKKEKIDWNAKTKVLRIPVTWKTTTSKNIKIKF</sequence>